<keyword evidence="2" id="KW-0806">Transcription termination</keyword>
<evidence type="ECO:0000256" key="3">
    <source>
        <dbReference type="ARBA" id="ARBA00022946"/>
    </source>
</evidence>
<name>A0A7J0GDU0_9ERIC</name>
<comment type="caution">
    <text evidence="5">The sequence shown here is derived from an EMBL/GenBank/DDBJ whole genome shotgun (WGS) entry which is preliminary data.</text>
</comment>
<sequence>MQDTLHLSSLHHTTTTTTTTTNALSKPNFPTNFQALSRPRNLHFPSLSSSKTSISLPPKPPKIPEIPSPQTTVPHHSDFQEKLLYLDSLGIDFFSLLAAHPPVVSASSTDVRAVIDFLRSSAGLSSADIRRIAAMCPEVLAAKISDLAPVLTFLLLEAGVSAADLRRVLHRRPRLLVCGGVDTRLRPTLYFLQSIGITEINRHTSLLSGSVEQKFIPRIEYFKKIGFSYRDTISMFRRFPPLFCCSIKENFEPKFDYFMVEMGRELKELKEFPQYFSFSLENRIKPRHRQCFEKGVFLSLQLMLKTSEARFLDRLEVCCNSSIPVKNSPLWCTNYDENVL</sequence>
<evidence type="ECO:0000313" key="5">
    <source>
        <dbReference type="EMBL" id="GFZ08912.1"/>
    </source>
</evidence>
<dbReference type="EMBL" id="BJWL01000020">
    <property type="protein sequence ID" value="GFZ08912.1"/>
    <property type="molecule type" value="Genomic_DNA"/>
</dbReference>
<organism evidence="5 6">
    <name type="scientific">Actinidia rufa</name>
    <dbReference type="NCBI Taxonomy" id="165716"/>
    <lineage>
        <taxon>Eukaryota</taxon>
        <taxon>Viridiplantae</taxon>
        <taxon>Streptophyta</taxon>
        <taxon>Embryophyta</taxon>
        <taxon>Tracheophyta</taxon>
        <taxon>Spermatophyta</taxon>
        <taxon>Magnoliopsida</taxon>
        <taxon>eudicotyledons</taxon>
        <taxon>Gunneridae</taxon>
        <taxon>Pentapetalae</taxon>
        <taxon>asterids</taxon>
        <taxon>Ericales</taxon>
        <taxon>Actinidiaceae</taxon>
        <taxon>Actinidia</taxon>
    </lineage>
</organism>
<dbReference type="Gene3D" id="1.25.70.10">
    <property type="entry name" value="Transcription termination factor 3, mitochondrial"/>
    <property type="match status" value="1"/>
</dbReference>
<feature type="compositionally biased region" description="Low complexity" evidence="4">
    <location>
        <begin position="1"/>
        <end position="21"/>
    </location>
</feature>
<keyword evidence="2" id="KW-0805">Transcription regulation</keyword>
<dbReference type="InterPro" id="IPR038538">
    <property type="entry name" value="MTERF_sf"/>
</dbReference>
<keyword evidence="3" id="KW-0809">Transit peptide</keyword>
<feature type="region of interest" description="Disordered" evidence="4">
    <location>
        <begin position="1"/>
        <end position="29"/>
    </location>
</feature>
<evidence type="ECO:0000313" key="6">
    <source>
        <dbReference type="Proteomes" id="UP000585474"/>
    </source>
</evidence>
<dbReference type="OrthoDB" id="637682at2759"/>
<accession>A0A7J0GDU0</accession>
<dbReference type="PANTHER" id="PTHR13068">
    <property type="entry name" value="CGI-12 PROTEIN-RELATED"/>
    <property type="match status" value="1"/>
</dbReference>
<evidence type="ECO:0000256" key="2">
    <source>
        <dbReference type="ARBA" id="ARBA00022472"/>
    </source>
</evidence>
<keyword evidence="6" id="KW-1185">Reference proteome</keyword>
<gene>
    <name evidence="5" type="ORF">Acr_20g0007200</name>
</gene>
<protein>
    <submittedName>
        <fullName evidence="5">Mitochondrial transcription termination factor family protein</fullName>
    </submittedName>
</protein>
<dbReference type="SMART" id="SM00733">
    <property type="entry name" value="Mterf"/>
    <property type="match status" value="6"/>
</dbReference>
<dbReference type="GO" id="GO:0003676">
    <property type="term" value="F:nucleic acid binding"/>
    <property type="evidence" value="ECO:0007669"/>
    <property type="project" value="InterPro"/>
</dbReference>
<dbReference type="Pfam" id="PF02536">
    <property type="entry name" value="mTERF"/>
    <property type="match status" value="1"/>
</dbReference>
<dbReference type="PANTHER" id="PTHR13068:SF46">
    <property type="entry name" value="OS03G0360600 PROTEIN"/>
    <property type="match status" value="1"/>
</dbReference>
<comment type="similarity">
    <text evidence="1">Belongs to the mTERF family.</text>
</comment>
<evidence type="ECO:0000256" key="4">
    <source>
        <dbReference type="SAM" id="MobiDB-lite"/>
    </source>
</evidence>
<keyword evidence="2" id="KW-0804">Transcription</keyword>
<dbReference type="AlphaFoldDB" id="A0A7J0GDU0"/>
<reference evidence="5 6" key="1">
    <citation type="submission" date="2019-07" db="EMBL/GenBank/DDBJ databases">
        <title>De Novo Assembly of kiwifruit Actinidia rufa.</title>
        <authorList>
            <person name="Sugita-Konishi S."/>
            <person name="Sato K."/>
            <person name="Mori E."/>
            <person name="Abe Y."/>
            <person name="Kisaki G."/>
            <person name="Hamano K."/>
            <person name="Suezawa K."/>
            <person name="Otani M."/>
            <person name="Fukuda T."/>
            <person name="Manabe T."/>
            <person name="Gomi K."/>
            <person name="Tabuchi M."/>
            <person name="Akimitsu K."/>
            <person name="Kataoka I."/>
        </authorList>
    </citation>
    <scope>NUCLEOTIDE SEQUENCE [LARGE SCALE GENOMIC DNA]</scope>
    <source>
        <strain evidence="6">cv. Fuchu</strain>
    </source>
</reference>
<evidence type="ECO:0000256" key="1">
    <source>
        <dbReference type="ARBA" id="ARBA00007692"/>
    </source>
</evidence>
<dbReference type="InterPro" id="IPR003690">
    <property type="entry name" value="MTERF"/>
</dbReference>
<proteinExistence type="inferred from homology"/>
<dbReference type="Proteomes" id="UP000585474">
    <property type="component" value="Unassembled WGS sequence"/>
</dbReference>
<dbReference type="GO" id="GO:0006353">
    <property type="term" value="P:DNA-templated transcription termination"/>
    <property type="evidence" value="ECO:0007669"/>
    <property type="project" value="UniProtKB-KW"/>
</dbReference>